<name>A0ABR3T309_9PEZI</name>
<feature type="compositionally biased region" description="Basic and acidic residues" evidence="1">
    <location>
        <begin position="119"/>
        <end position="160"/>
    </location>
</feature>
<dbReference type="PANTHER" id="PTHR14580:SF0">
    <property type="entry name" value="MULTIPLE MYELOMA TUMOR-ASSOCIATED PROTEIN 2"/>
    <property type="match status" value="1"/>
</dbReference>
<keyword evidence="4" id="KW-1185">Reference proteome</keyword>
<dbReference type="Pfam" id="PF10159">
    <property type="entry name" value="MMtag"/>
    <property type="match status" value="1"/>
</dbReference>
<sequence>MDLVQSIRKDGSRGSAAIGDNVDVENIRNSNHRENYLGHSILAPVGRSERRRDQLFWARNNAAIDVEDEEIKQERKEAQIRERRALNEHLGRPIDEGIEELINGPKPAQPVVANPNLVADDRPQRHRTREMSLERSRNDYIPRRDRDRDREDSFASERRPISRRGSFSHY</sequence>
<evidence type="ECO:0000313" key="3">
    <source>
        <dbReference type="EMBL" id="KAL1633955.1"/>
    </source>
</evidence>
<evidence type="ECO:0000259" key="2">
    <source>
        <dbReference type="Pfam" id="PF10159"/>
    </source>
</evidence>
<dbReference type="InterPro" id="IPR019315">
    <property type="entry name" value="MMTA2_N"/>
</dbReference>
<gene>
    <name evidence="3" type="ORF">SLS56_002546</name>
</gene>
<feature type="region of interest" description="Disordered" evidence="1">
    <location>
        <begin position="100"/>
        <end position="170"/>
    </location>
</feature>
<dbReference type="EMBL" id="JAJVDC020000018">
    <property type="protein sequence ID" value="KAL1633955.1"/>
    <property type="molecule type" value="Genomic_DNA"/>
</dbReference>
<proteinExistence type="predicted"/>
<evidence type="ECO:0000256" key="1">
    <source>
        <dbReference type="SAM" id="MobiDB-lite"/>
    </source>
</evidence>
<dbReference type="Proteomes" id="UP001521116">
    <property type="component" value="Unassembled WGS sequence"/>
</dbReference>
<evidence type="ECO:0000313" key="4">
    <source>
        <dbReference type="Proteomes" id="UP001521116"/>
    </source>
</evidence>
<reference evidence="3 4" key="1">
    <citation type="submission" date="2024-02" db="EMBL/GenBank/DDBJ databases">
        <title>De novo assembly and annotation of 12 fungi associated with fruit tree decline syndrome in Ontario, Canada.</title>
        <authorList>
            <person name="Sulman M."/>
            <person name="Ellouze W."/>
            <person name="Ilyukhin E."/>
        </authorList>
    </citation>
    <scope>NUCLEOTIDE SEQUENCE [LARGE SCALE GENOMIC DNA]</scope>
    <source>
        <strain evidence="3 4">M1-105</strain>
    </source>
</reference>
<dbReference type="InterPro" id="IPR039207">
    <property type="entry name" value="MMTAG2-like"/>
</dbReference>
<dbReference type="PANTHER" id="PTHR14580">
    <property type="entry name" value="MULTIPLE MYELOMA TUMOR-ASSOCIATED PROTEIN 2 FAMILY MEMBER"/>
    <property type="match status" value="1"/>
</dbReference>
<accession>A0ABR3T309</accession>
<protein>
    <recommendedName>
        <fullName evidence="2">Multiple myeloma tumor-associated protein 2-like N-terminal domain-containing protein</fullName>
    </recommendedName>
</protein>
<feature type="domain" description="Multiple myeloma tumor-associated protein 2-like N-terminal" evidence="2">
    <location>
        <begin position="11"/>
        <end position="91"/>
    </location>
</feature>
<organism evidence="3 4">
    <name type="scientific">Neofusicoccum ribis</name>
    <dbReference type="NCBI Taxonomy" id="45134"/>
    <lineage>
        <taxon>Eukaryota</taxon>
        <taxon>Fungi</taxon>
        <taxon>Dikarya</taxon>
        <taxon>Ascomycota</taxon>
        <taxon>Pezizomycotina</taxon>
        <taxon>Dothideomycetes</taxon>
        <taxon>Dothideomycetes incertae sedis</taxon>
        <taxon>Botryosphaeriales</taxon>
        <taxon>Botryosphaeriaceae</taxon>
        <taxon>Neofusicoccum</taxon>
    </lineage>
</organism>
<comment type="caution">
    <text evidence="3">The sequence shown here is derived from an EMBL/GenBank/DDBJ whole genome shotgun (WGS) entry which is preliminary data.</text>
</comment>